<protein>
    <recommendedName>
        <fullName evidence="1">Transcription regulator PadR N-terminal domain-containing protein</fullName>
    </recommendedName>
</protein>
<accession>X0T3B2</accession>
<evidence type="ECO:0000313" key="2">
    <source>
        <dbReference type="EMBL" id="GAF82667.1"/>
    </source>
</evidence>
<name>X0T3B2_9ZZZZ</name>
<dbReference type="Gene3D" id="1.10.10.10">
    <property type="entry name" value="Winged helix-like DNA-binding domain superfamily/Winged helix DNA-binding domain"/>
    <property type="match status" value="1"/>
</dbReference>
<dbReference type="PANTHER" id="PTHR33169">
    <property type="entry name" value="PADR-FAMILY TRANSCRIPTIONAL REGULATOR"/>
    <property type="match status" value="1"/>
</dbReference>
<dbReference type="InterPro" id="IPR036390">
    <property type="entry name" value="WH_DNA-bd_sf"/>
</dbReference>
<proteinExistence type="predicted"/>
<feature type="domain" description="Transcription regulator PadR N-terminal" evidence="1">
    <location>
        <begin position="21"/>
        <end position="88"/>
    </location>
</feature>
<dbReference type="Pfam" id="PF03551">
    <property type="entry name" value="PadR"/>
    <property type="match status" value="1"/>
</dbReference>
<dbReference type="EMBL" id="BARS01000793">
    <property type="protein sequence ID" value="GAF82667.1"/>
    <property type="molecule type" value="Genomic_DNA"/>
</dbReference>
<dbReference type="SUPFAM" id="SSF46785">
    <property type="entry name" value="Winged helix' DNA-binding domain"/>
    <property type="match status" value="1"/>
</dbReference>
<comment type="caution">
    <text evidence="2">The sequence shown here is derived from an EMBL/GenBank/DDBJ whole genome shotgun (WGS) entry which is preliminary data.</text>
</comment>
<dbReference type="InterPro" id="IPR052509">
    <property type="entry name" value="Metal_resp_DNA-bind_regulator"/>
</dbReference>
<evidence type="ECO:0000259" key="1">
    <source>
        <dbReference type="Pfam" id="PF03551"/>
    </source>
</evidence>
<dbReference type="InterPro" id="IPR036388">
    <property type="entry name" value="WH-like_DNA-bd_sf"/>
</dbReference>
<dbReference type="AlphaFoldDB" id="X0T3B2"/>
<dbReference type="PANTHER" id="PTHR33169:SF24">
    <property type="entry name" value="TRANSCRIPTIONAL REGULATOR, PADR FAMILY"/>
    <property type="match status" value="1"/>
</dbReference>
<reference evidence="2" key="1">
    <citation type="journal article" date="2014" name="Front. Microbiol.">
        <title>High frequency of phylogenetically diverse reductive dehalogenase-homologous genes in deep subseafloor sedimentary metagenomes.</title>
        <authorList>
            <person name="Kawai M."/>
            <person name="Futagami T."/>
            <person name="Toyoda A."/>
            <person name="Takaki Y."/>
            <person name="Nishi S."/>
            <person name="Hori S."/>
            <person name="Arai W."/>
            <person name="Tsubouchi T."/>
            <person name="Morono Y."/>
            <person name="Uchiyama I."/>
            <person name="Ito T."/>
            <person name="Fujiyama A."/>
            <person name="Inagaki F."/>
            <person name="Takami H."/>
        </authorList>
    </citation>
    <scope>NUCLEOTIDE SEQUENCE</scope>
    <source>
        <strain evidence="2">Expedition CK06-06</strain>
    </source>
</reference>
<sequence length="114" mass="13418">MEKDGDKLNIQFKKGVLELCVLSMLEREVCYGYELVNEISKSISISEGTIYPLLRRLKSEELVTTYLQESQEGPPRKYYKLTELGRKKEEELKKEWFTFVKDVNNFLKGSEKNE</sequence>
<gene>
    <name evidence="2" type="ORF">S01H1_01761</name>
</gene>
<dbReference type="InterPro" id="IPR005149">
    <property type="entry name" value="Tscrpt_reg_PadR_N"/>
</dbReference>
<organism evidence="2">
    <name type="scientific">marine sediment metagenome</name>
    <dbReference type="NCBI Taxonomy" id="412755"/>
    <lineage>
        <taxon>unclassified sequences</taxon>
        <taxon>metagenomes</taxon>
        <taxon>ecological metagenomes</taxon>
    </lineage>
</organism>